<feature type="region of interest" description="Disordered" evidence="1">
    <location>
        <begin position="326"/>
        <end position="356"/>
    </location>
</feature>
<keyword evidence="2" id="KW-0472">Membrane</keyword>
<evidence type="ECO:0000256" key="1">
    <source>
        <dbReference type="SAM" id="MobiDB-lite"/>
    </source>
</evidence>
<feature type="chain" id="PRO_5043949701" evidence="3">
    <location>
        <begin position="26"/>
        <end position="374"/>
    </location>
</feature>
<protein>
    <submittedName>
        <fullName evidence="4">Uncharacterized protein</fullName>
    </submittedName>
</protein>
<keyword evidence="2" id="KW-1133">Transmembrane helix</keyword>
<accession>A0A7R8W8N5</accession>
<proteinExistence type="predicted"/>
<reference evidence="4" key="1">
    <citation type="submission" date="2020-11" db="EMBL/GenBank/DDBJ databases">
        <authorList>
            <person name="Tran Van P."/>
        </authorList>
    </citation>
    <scope>NUCLEOTIDE SEQUENCE</scope>
</reference>
<feature type="compositionally biased region" description="Low complexity" evidence="1">
    <location>
        <begin position="167"/>
        <end position="224"/>
    </location>
</feature>
<name>A0A7R8W8N5_9CRUS</name>
<feature type="region of interest" description="Disordered" evidence="1">
    <location>
        <begin position="36"/>
        <end position="224"/>
    </location>
</feature>
<feature type="region of interest" description="Disordered" evidence="1">
    <location>
        <begin position="271"/>
        <end position="313"/>
    </location>
</feature>
<keyword evidence="2" id="KW-0812">Transmembrane</keyword>
<feature type="compositionally biased region" description="Polar residues" evidence="1">
    <location>
        <begin position="41"/>
        <end position="52"/>
    </location>
</feature>
<organism evidence="4">
    <name type="scientific">Cyprideis torosa</name>
    <dbReference type="NCBI Taxonomy" id="163714"/>
    <lineage>
        <taxon>Eukaryota</taxon>
        <taxon>Metazoa</taxon>
        <taxon>Ecdysozoa</taxon>
        <taxon>Arthropoda</taxon>
        <taxon>Crustacea</taxon>
        <taxon>Oligostraca</taxon>
        <taxon>Ostracoda</taxon>
        <taxon>Podocopa</taxon>
        <taxon>Podocopida</taxon>
        <taxon>Cytherocopina</taxon>
        <taxon>Cytheroidea</taxon>
        <taxon>Cytherideidae</taxon>
        <taxon>Cyprideis</taxon>
    </lineage>
</organism>
<sequence>MMSLVKAKWLSASSCLLLLFLVCNAADGTRLLPRHRRQAEDSGTTLTVQEDPTLTGDEEMTIPPTFDNDTATSLTSPTPTMASDGPPDEIPTSPPEVTTMQPAADVSTTSTSTTSTMTTIPSPVTTSSTPTVEQTTSTSTVSPEPTTQVPESTTSGEESTLIPTVGTETEAPETSPEPSVEPTTTSTEGPNQTTSTSTSTSTPTTTLSSGAPISSTTPATTTKEPTTVLAVQSQIYLMAAILAIILLGFLLVILSLHASVKNLRKRLKHVHRNNNGEGGGHQNPAYPMESPTHWAPHHSSIRQVSQAPTPPKRRLAPLARIPIDDDEVLGNSTEPKTELGRNSYTVNPPAPDFETFPIHARAEPTSFNERKGGY</sequence>
<feature type="compositionally biased region" description="Polar residues" evidence="1">
    <location>
        <begin position="330"/>
        <end position="346"/>
    </location>
</feature>
<evidence type="ECO:0000256" key="3">
    <source>
        <dbReference type="SAM" id="SignalP"/>
    </source>
</evidence>
<feature type="compositionally biased region" description="Polar residues" evidence="1">
    <location>
        <begin position="67"/>
        <end position="81"/>
    </location>
</feature>
<keyword evidence="3" id="KW-0732">Signal</keyword>
<dbReference type="EMBL" id="OB660457">
    <property type="protein sequence ID" value="CAD7224878.1"/>
    <property type="molecule type" value="Genomic_DNA"/>
</dbReference>
<feature type="transmembrane region" description="Helical" evidence="2">
    <location>
        <begin position="235"/>
        <end position="258"/>
    </location>
</feature>
<evidence type="ECO:0000256" key="2">
    <source>
        <dbReference type="SAM" id="Phobius"/>
    </source>
</evidence>
<feature type="signal peptide" evidence="3">
    <location>
        <begin position="1"/>
        <end position="25"/>
    </location>
</feature>
<evidence type="ECO:0000313" key="4">
    <source>
        <dbReference type="EMBL" id="CAD7224878.1"/>
    </source>
</evidence>
<feature type="compositionally biased region" description="Low complexity" evidence="1">
    <location>
        <begin position="106"/>
        <end position="150"/>
    </location>
</feature>
<dbReference type="AlphaFoldDB" id="A0A7R8W8N5"/>
<gene>
    <name evidence="4" type="ORF">CTOB1V02_LOCUS2830</name>
</gene>
<feature type="compositionally biased region" description="Polar residues" evidence="1">
    <location>
        <begin position="151"/>
        <end position="162"/>
    </location>
</feature>